<keyword evidence="3" id="KW-1185">Reference proteome</keyword>
<gene>
    <name evidence="2" type="ORF">JIP62_11095</name>
</gene>
<sequence>MTGALSGIRIIEIAGLGPGPFAGMMLADHGAEVICVERPGGNPLQPASGRPADILSRSRRSIALDLKSPQAAGVIKALVKTADGLIEGFRPGVMERLGLGPDDLLAVNPALAYGRMTGWGQTGPWAQRVGHDINYIALSGVLHGIGEKGGRPIAPQNLLGDFGGGGMMLAFGMLAAILSARTTGRGQVVDCAMTDGSALLSAITWGFRAQGLWRDKRGVNLLDGGTHFYDTYRTRCGGHVAVGAIEPAFYAALRRVAGLTDDPAFDAQMSPADWPVLKARLQDVFLTRTRDEWAEAFEADAACLTPVLSMPEARDHPHNAARQTFVTLDGITQPAPAPRLSQTPPGPPRAPRPIGADTDAILAEAGFDAEAIAALRHDGVVHG</sequence>
<dbReference type="Gene3D" id="3.30.1540.10">
    <property type="entry name" value="formyl-coa transferase, domain 3"/>
    <property type="match status" value="1"/>
</dbReference>
<organism evidence="2 3">
    <name type="scientific">Brevundimonas vitisensis</name>
    <dbReference type="NCBI Taxonomy" id="2800818"/>
    <lineage>
        <taxon>Bacteria</taxon>
        <taxon>Pseudomonadati</taxon>
        <taxon>Pseudomonadota</taxon>
        <taxon>Alphaproteobacteria</taxon>
        <taxon>Caulobacterales</taxon>
        <taxon>Caulobacteraceae</taxon>
        <taxon>Brevundimonas</taxon>
    </lineage>
</organism>
<name>A0ABX7BJY1_9CAUL</name>
<dbReference type="InterPro" id="IPR023606">
    <property type="entry name" value="CoA-Trfase_III_dom_1_sf"/>
</dbReference>
<proteinExistence type="predicted"/>
<dbReference type="PANTHER" id="PTHR48228:SF5">
    <property type="entry name" value="ALPHA-METHYLACYL-COA RACEMASE"/>
    <property type="match status" value="1"/>
</dbReference>
<accession>A0ABX7BJY1</accession>
<keyword evidence="2" id="KW-0808">Transferase</keyword>
<dbReference type="SUPFAM" id="SSF89796">
    <property type="entry name" value="CoA-transferase family III (CaiB/BaiF)"/>
    <property type="match status" value="1"/>
</dbReference>
<evidence type="ECO:0000313" key="3">
    <source>
        <dbReference type="Proteomes" id="UP000595448"/>
    </source>
</evidence>
<dbReference type="Pfam" id="PF02515">
    <property type="entry name" value="CoA_transf_3"/>
    <property type="match status" value="1"/>
</dbReference>
<protein>
    <submittedName>
        <fullName evidence="2">CoA transferase</fullName>
    </submittedName>
</protein>
<dbReference type="InterPro" id="IPR050509">
    <property type="entry name" value="CoA-transferase_III"/>
</dbReference>
<dbReference type="InterPro" id="IPR044855">
    <property type="entry name" value="CoA-Trfase_III_dom3_sf"/>
</dbReference>
<dbReference type="RefSeq" id="WP_201102244.1">
    <property type="nucleotide sequence ID" value="NZ_CP067977.1"/>
</dbReference>
<evidence type="ECO:0000313" key="2">
    <source>
        <dbReference type="EMBL" id="QQQ17869.1"/>
    </source>
</evidence>
<reference evidence="2 3" key="1">
    <citation type="submission" date="2021-01" db="EMBL/GenBank/DDBJ databases">
        <title>Brevundimonas vitis sp. nov., an bacterium isolated from grape (Vitis vinifera).</title>
        <authorList>
            <person name="Jiang L."/>
            <person name="Lee J."/>
        </authorList>
    </citation>
    <scope>NUCLEOTIDE SEQUENCE [LARGE SCALE GENOMIC DNA]</scope>
    <source>
        <strain evidence="2 3">GRTSA-9</strain>
    </source>
</reference>
<dbReference type="Proteomes" id="UP000595448">
    <property type="component" value="Chromosome"/>
</dbReference>
<dbReference type="GO" id="GO:0016740">
    <property type="term" value="F:transferase activity"/>
    <property type="evidence" value="ECO:0007669"/>
    <property type="project" value="UniProtKB-KW"/>
</dbReference>
<dbReference type="InterPro" id="IPR003673">
    <property type="entry name" value="CoA-Trfase_fam_III"/>
</dbReference>
<feature type="region of interest" description="Disordered" evidence="1">
    <location>
        <begin position="332"/>
        <end position="354"/>
    </location>
</feature>
<dbReference type="Gene3D" id="3.40.50.10540">
    <property type="entry name" value="Crotonobetainyl-coa:carnitine coa-transferase, domain 1"/>
    <property type="match status" value="1"/>
</dbReference>
<evidence type="ECO:0000256" key="1">
    <source>
        <dbReference type="SAM" id="MobiDB-lite"/>
    </source>
</evidence>
<dbReference type="PANTHER" id="PTHR48228">
    <property type="entry name" value="SUCCINYL-COA--D-CITRAMALATE COA-TRANSFERASE"/>
    <property type="match status" value="1"/>
</dbReference>
<dbReference type="EMBL" id="CP067977">
    <property type="protein sequence ID" value="QQQ17869.1"/>
    <property type="molecule type" value="Genomic_DNA"/>
</dbReference>